<feature type="domain" description="OAR" evidence="5">
    <location>
        <begin position="208"/>
        <end position="221"/>
    </location>
</feature>
<keyword evidence="2" id="KW-0539">Nucleus</keyword>
<dbReference type="PANTHER" id="PTHR24329">
    <property type="entry name" value="HOMEOBOX PROTEIN ARISTALESS"/>
    <property type="match status" value="1"/>
</dbReference>
<evidence type="ECO:0000256" key="2">
    <source>
        <dbReference type="PROSITE-ProRule" id="PRU00108"/>
    </source>
</evidence>
<dbReference type="Proteomes" id="UP000694888">
    <property type="component" value="Unplaced"/>
</dbReference>
<evidence type="ECO:0000256" key="1">
    <source>
        <dbReference type="ARBA" id="ARBA00004123"/>
    </source>
</evidence>
<evidence type="ECO:0000259" key="4">
    <source>
        <dbReference type="PROSITE" id="PS50071"/>
    </source>
</evidence>
<evidence type="ECO:0000256" key="3">
    <source>
        <dbReference type="SAM" id="MobiDB-lite"/>
    </source>
</evidence>
<comment type="subcellular location">
    <subcellularLocation>
        <location evidence="1 2">Nucleus</location>
    </subcellularLocation>
</comment>
<keyword evidence="6" id="KW-1185">Reference proteome</keyword>
<organism evidence="6 7">
    <name type="scientific">Aplysia californica</name>
    <name type="common">California sea hare</name>
    <dbReference type="NCBI Taxonomy" id="6500"/>
    <lineage>
        <taxon>Eukaryota</taxon>
        <taxon>Metazoa</taxon>
        <taxon>Spiralia</taxon>
        <taxon>Lophotrochozoa</taxon>
        <taxon>Mollusca</taxon>
        <taxon>Gastropoda</taxon>
        <taxon>Heterobranchia</taxon>
        <taxon>Euthyneura</taxon>
        <taxon>Tectipleura</taxon>
        <taxon>Aplysiida</taxon>
        <taxon>Aplysioidea</taxon>
        <taxon>Aplysiidae</taxon>
        <taxon>Aplysia</taxon>
    </lineage>
</organism>
<gene>
    <name evidence="7" type="primary">LOC106012687</name>
</gene>
<sequence>MKETHFIFNIILTGLRFPETLNKNQVTRLAITHYFFRYSFQVWFQNRRAKWRKREKALGRESPTFIGGEPSPTLSDMVSMGRPFGLQPHLDSFWGSRFPNLTGVHPMMALTHPGLTAAQAAVAYNTGRSPFGGLIPGYVLATSNGLSNGLPSPGTMAAVMPPFGNLPPGMSPRLPTSHPPPHHMFDSAELHSGASHRSSNSPPSVSSSSVESLRMKAKEHSAETAAAAVNLASLKFQEHNGVAVSIAT</sequence>
<evidence type="ECO:0000313" key="7">
    <source>
        <dbReference type="RefSeq" id="XP_012941839.1"/>
    </source>
</evidence>
<dbReference type="InterPro" id="IPR050649">
    <property type="entry name" value="Paired_Homeobox_TFs"/>
</dbReference>
<evidence type="ECO:0000259" key="5">
    <source>
        <dbReference type="PROSITE" id="PS50803"/>
    </source>
</evidence>
<dbReference type="PROSITE" id="PS50803">
    <property type="entry name" value="OAR"/>
    <property type="match status" value="1"/>
</dbReference>
<dbReference type="CDD" id="cd00086">
    <property type="entry name" value="homeodomain"/>
    <property type="match status" value="1"/>
</dbReference>
<dbReference type="InterPro" id="IPR009057">
    <property type="entry name" value="Homeodomain-like_sf"/>
</dbReference>
<feature type="region of interest" description="Disordered" evidence="3">
    <location>
        <begin position="167"/>
        <end position="218"/>
    </location>
</feature>
<protein>
    <submittedName>
        <fullName evidence="7">Aristaless-related homeobox protein-like</fullName>
    </submittedName>
</protein>
<dbReference type="PANTHER" id="PTHR24329:SF303">
    <property type="entry name" value="PAIRED MESODERM HOMEOBOX PROTEIN 2A"/>
    <property type="match status" value="1"/>
</dbReference>
<reference evidence="7" key="1">
    <citation type="submission" date="2025-08" db="UniProtKB">
        <authorList>
            <consortium name="RefSeq"/>
        </authorList>
    </citation>
    <scope>IDENTIFICATION</scope>
</reference>
<dbReference type="SUPFAM" id="SSF46689">
    <property type="entry name" value="Homeodomain-like"/>
    <property type="match status" value="1"/>
</dbReference>
<feature type="compositionally biased region" description="Low complexity" evidence="3">
    <location>
        <begin position="192"/>
        <end position="212"/>
    </location>
</feature>
<feature type="DNA-binding region" description="Homeobox" evidence="2">
    <location>
        <begin position="3"/>
        <end position="55"/>
    </location>
</feature>
<proteinExistence type="predicted"/>
<evidence type="ECO:0000313" key="6">
    <source>
        <dbReference type="Proteomes" id="UP000694888"/>
    </source>
</evidence>
<name>A0ABM1A6M1_APLCA</name>
<feature type="domain" description="Homeobox" evidence="4">
    <location>
        <begin position="1"/>
        <end position="54"/>
    </location>
</feature>
<dbReference type="Pfam" id="PF03826">
    <property type="entry name" value="OAR"/>
    <property type="match status" value="1"/>
</dbReference>
<dbReference type="InterPro" id="IPR003654">
    <property type="entry name" value="OAR_dom"/>
</dbReference>
<dbReference type="InterPro" id="IPR001356">
    <property type="entry name" value="HD"/>
</dbReference>
<accession>A0ABM1A6M1</accession>
<keyword evidence="2" id="KW-0371">Homeobox</keyword>
<dbReference type="Gene3D" id="1.10.10.60">
    <property type="entry name" value="Homeodomain-like"/>
    <property type="match status" value="1"/>
</dbReference>
<dbReference type="PROSITE" id="PS50071">
    <property type="entry name" value="HOMEOBOX_2"/>
    <property type="match status" value="1"/>
</dbReference>
<dbReference type="RefSeq" id="XP_012941839.1">
    <property type="nucleotide sequence ID" value="XM_013086385.2"/>
</dbReference>
<keyword evidence="2" id="KW-0238">DNA-binding</keyword>
<dbReference type="GeneID" id="106012687"/>